<keyword evidence="6 7" id="KW-0472">Membrane</keyword>
<accession>A0A561E9S4</accession>
<feature type="transmembrane region" description="Helical" evidence="7">
    <location>
        <begin position="170"/>
        <end position="190"/>
    </location>
</feature>
<dbReference type="Proteomes" id="UP000318297">
    <property type="component" value="Unassembled WGS sequence"/>
</dbReference>
<dbReference type="AlphaFoldDB" id="A0A561E9S4"/>
<keyword evidence="4 7" id="KW-0812">Transmembrane</keyword>
<evidence type="ECO:0000313" key="8">
    <source>
        <dbReference type="EMBL" id="TWE12351.1"/>
    </source>
</evidence>
<dbReference type="Pfam" id="PF03601">
    <property type="entry name" value="Cons_hypoth698"/>
    <property type="match status" value="1"/>
</dbReference>
<feature type="transmembrane region" description="Helical" evidence="7">
    <location>
        <begin position="52"/>
        <end position="71"/>
    </location>
</feature>
<comment type="similarity">
    <text evidence="2">Belongs to the UPF0324 family.</text>
</comment>
<evidence type="ECO:0000256" key="3">
    <source>
        <dbReference type="ARBA" id="ARBA00022475"/>
    </source>
</evidence>
<feature type="transmembrane region" description="Helical" evidence="7">
    <location>
        <begin position="142"/>
        <end position="164"/>
    </location>
</feature>
<dbReference type="InterPro" id="IPR018383">
    <property type="entry name" value="UPF0324_pro"/>
</dbReference>
<gene>
    <name evidence="8" type="ORF">BKA23_1154</name>
</gene>
<evidence type="ECO:0000256" key="7">
    <source>
        <dbReference type="SAM" id="Phobius"/>
    </source>
</evidence>
<feature type="transmembrane region" description="Helical" evidence="7">
    <location>
        <begin position="299"/>
        <end position="319"/>
    </location>
</feature>
<comment type="subcellular location">
    <subcellularLocation>
        <location evidence="1">Cell membrane</location>
        <topology evidence="1">Multi-pass membrane protein</topology>
    </subcellularLocation>
</comment>
<dbReference type="EMBL" id="VIVQ01000001">
    <property type="protein sequence ID" value="TWE12351.1"/>
    <property type="molecule type" value="Genomic_DNA"/>
</dbReference>
<feature type="transmembrane region" description="Helical" evidence="7">
    <location>
        <begin position="331"/>
        <end position="352"/>
    </location>
</feature>
<evidence type="ECO:0000256" key="4">
    <source>
        <dbReference type="ARBA" id="ARBA00022692"/>
    </source>
</evidence>
<evidence type="ECO:0000256" key="1">
    <source>
        <dbReference type="ARBA" id="ARBA00004651"/>
    </source>
</evidence>
<keyword evidence="5 7" id="KW-1133">Transmembrane helix</keyword>
<feature type="transmembrane region" description="Helical" evidence="7">
    <location>
        <begin position="108"/>
        <end position="130"/>
    </location>
</feature>
<comment type="caution">
    <text evidence="8">The sequence shown here is derived from an EMBL/GenBank/DDBJ whole genome shotgun (WGS) entry which is preliminary data.</text>
</comment>
<name>A0A561E9S4_9MICO</name>
<organism evidence="8 9">
    <name type="scientific">Rudaeicoccus suwonensis</name>
    <dbReference type="NCBI Taxonomy" id="657409"/>
    <lineage>
        <taxon>Bacteria</taxon>
        <taxon>Bacillati</taxon>
        <taxon>Actinomycetota</taxon>
        <taxon>Actinomycetes</taxon>
        <taxon>Micrococcales</taxon>
        <taxon>Dermacoccaceae</taxon>
        <taxon>Rudaeicoccus</taxon>
    </lineage>
</organism>
<sequence length="356" mass="36365">MTTSAVTGAHDVRMPDAGGRRQARVRALLPGLLLCVAVAAVATGLGREVPVIGGPVLAIVIGIVLSTLVPWARNESLTPGLVFASRPVLQTSIVVLGTGLSLQEVLRVGGASLPVMFGSLAVSLIGAQLIGRALGVSRDVRTLIGVGTGICGASAIAASTAVMKPRDSDVAYAIGTIFTFNIAAVLLFPPLGHLIGMSGHSFGLWSGTAVNDMSSVVAAAYSFGDGAGPYAIVVKLTRSLMIIPIVVVLAWATSRRTGVGVAERGALPWRKVVPAFLVGFVIAAALDTVGVIPHSWHGGLSQLGTFLITVALAGIGLSMRLRQLRQAGLRPLVLGGILWICVAGTSLGLQLVTGTI</sequence>
<evidence type="ECO:0000256" key="6">
    <source>
        <dbReference type="ARBA" id="ARBA00023136"/>
    </source>
</evidence>
<proteinExistence type="inferred from homology"/>
<dbReference type="PANTHER" id="PTHR30106">
    <property type="entry name" value="INNER MEMBRANE PROTEIN YEIH-RELATED"/>
    <property type="match status" value="1"/>
</dbReference>
<dbReference type="GO" id="GO:0005886">
    <property type="term" value="C:plasma membrane"/>
    <property type="evidence" value="ECO:0007669"/>
    <property type="project" value="UniProtKB-SubCell"/>
</dbReference>
<protein>
    <submittedName>
        <fullName evidence="8">Putative integral membrane protein (TIGR00698 family)</fullName>
    </submittedName>
</protein>
<reference evidence="8 9" key="1">
    <citation type="submission" date="2019-06" db="EMBL/GenBank/DDBJ databases">
        <title>Sequencing the genomes of 1000 actinobacteria strains.</title>
        <authorList>
            <person name="Klenk H.-P."/>
        </authorList>
    </citation>
    <scope>NUCLEOTIDE SEQUENCE [LARGE SCALE GENOMIC DNA]</scope>
    <source>
        <strain evidence="8 9">DSM 19560</strain>
    </source>
</reference>
<keyword evidence="9" id="KW-1185">Reference proteome</keyword>
<feature type="transmembrane region" description="Helical" evidence="7">
    <location>
        <begin position="230"/>
        <end position="252"/>
    </location>
</feature>
<evidence type="ECO:0000256" key="5">
    <source>
        <dbReference type="ARBA" id="ARBA00022989"/>
    </source>
</evidence>
<feature type="transmembrane region" description="Helical" evidence="7">
    <location>
        <begin position="27"/>
        <end position="46"/>
    </location>
</feature>
<evidence type="ECO:0000313" key="9">
    <source>
        <dbReference type="Proteomes" id="UP000318297"/>
    </source>
</evidence>
<keyword evidence="3" id="KW-1003">Cell membrane</keyword>
<dbReference type="PANTHER" id="PTHR30106:SF1">
    <property type="entry name" value="UPF0324 MEMBRANE PROTEIN FN0533"/>
    <property type="match status" value="1"/>
</dbReference>
<feature type="transmembrane region" description="Helical" evidence="7">
    <location>
        <begin position="272"/>
        <end position="293"/>
    </location>
</feature>
<evidence type="ECO:0000256" key="2">
    <source>
        <dbReference type="ARBA" id="ARBA00007977"/>
    </source>
</evidence>
<dbReference type="RefSeq" id="WP_246104475.1">
    <property type="nucleotide sequence ID" value="NZ_VIVQ01000001.1"/>
</dbReference>